<dbReference type="GO" id="GO:0000149">
    <property type="term" value="F:SNARE binding"/>
    <property type="evidence" value="ECO:0007669"/>
    <property type="project" value="TreeGrafter"/>
</dbReference>
<reference evidence="5 6" key="1">
    <citation type="submission" date="2020-08" db="EMBL/GenBank/DDBJ databases">
        <authorList>
            <person name="Hejnol A."/>
        </authorList>
    </citation>
    <scope>NUCLEOTIDE SEQUENCE [LARGE SCALE GENOMIC DNA]</scope>
</reference>
<gene>
    <name evidence="5" type="ORF">DGYR_LOCUS7501</name>
</gene>
<evidence type="ECO:0000313" key="5">
    <source>
        <dbReference type="EMBL" id="CAD5119229.1"/>
    </source>
</evidence>
<dbReference type="InterPro" id="IPR010989">
    <property type="entry name" value="SNARE"/>
</dbReference>
<dbReference type="Gene3D" id="1.20.58.70">
    <property type="match status" value="1"/>
</dbReference>
<dbReference type="OrthoDB" id="364348at2759"/>
<feature type="domain" description="T-SNARE coiled-coil homology" evidence="4">
    <location>
        <begin position="169"/>
        <end position="231"/>
    </location>
</feature>
<evidence type="ECO:0000259" key="4">
    <source>
        <dbReference type="PROSITE" id="PS50192"/>
    </source>
</evidence>
<dbReference type="GO" id="GO:0005484">
    <property type="term" value="F:SNAP receptor activity"/>
    <property type="evidence" value="ECO:0007669"/>
    <property type="project" value="TreeGrafter"/>
</dbReference>
<keyword evidence="3" id="KW-0812">Transmembrane</keyword>
<dbReference type="PANTHER" id="PTHR19957:SF411">
    <property type="entry name" value="LD23667P"/>
    <property type="match status" value="1"/>
</dbReference>
<keyword evidence="3" id="KW-0472">Membrane</keyword>
<dbReference type="SMART" id="SM00397">
    <property type="entry name" value="t_SNARE"/>
    <property type="match status" value="1"/>
</dbReference>
<dbReference type="InterPro" id="IPR045242">
    <property type="entry name" value="Syntaxin"/>
</dbReference>
<evidence type="ECO:0000256" key="3">
    <source>
        <dbReference type="SAM" id="Phobius"/>
    </source>
</evidence>
<evidence type="ECO:0000256" key="2">
    <source>
        <dbReference type="SAM" id="Coils"/>
    </source>
</evidence>
<dbReference type="InterPro" id="IPR000727">
    <property type="entry name" value="T_SNARE_dom"/>
</dbReference>
<protein>
    <submittedName>
        <fullName evidence="5">DgyrCDS7862</fullName>
    </submittedName>
</protein>
<feature type="transmembrane region" description="Helical" evidence="3">
    <location>
        <begin position="244"/>
        <end position="263"/>
    </location>
</feature>
<sequence>MNYGEGSYQGGVGAGRDEYHRLINKVENNIRTINKNVVDIERSVDFISTERDTQELRNKIHKLQHGTNHQAKETSEWVKQLKMLPKSSIESEAKSRRIQMNRITDEFSSALDKFQRVQRKLSDKEKESFRRARVSSGFDNNPFSGENDKPLVDVGTEQVNIQIEQNVDLDLLKERENEIKKLESDIVGVNEIFKELGMMIHEQGTVIDSIEHHVDNTVNRVDQAREQLSKAQDYQTSSRKKKCIIAIIGVVLLAIIILIIVLTTRK</sequence>
<dbReference type="GO" id="GO:0006906">
    <property type="term" value="P:vesicle fusion"/>
    <property type="evidence" value="ECO:0007669"/>
    <property type="project" value="TreeGrafter"/>
</dbReference>
<comment type="similarity">
    <text evidence="1">Belongs to the syntaxin family.</text>
</comment>
<keyword evidence="3" id="KW-1133">Transmembrane helix</keyword>
<dbReference type="PANTHER" id="PTHR19957">
    <property type="entry name" value="SYNTAXIN"/>
    <property type="match status" value="1"/>
</dbReference>
<dbReference type="PROSITE" id="PS50192">
    <property type="entry name" value="T_SNARE"/>
    <property type="match status" value="1"/>
</dbReference>
<dbReference type="AlphaFoldDB" id="A0A7I8VSE2"/>
<keyword evidence="2" id="KW-0175">Coiled coil</keyword>
<dbReference type="Pfam" id="PF05739">
    <property type="entry name" value="SNARE"/>
    <property type="match status" value="1"/>
</dbReference>
<feature type="coiled-coil region" evidence="2">
    <location>
        <begin position="172"/>
        <end position="234"/>
    </location>
</feature>
<accession>A0A7I8VSE2</accession>
<keyword evidence="6" id="KW-1185">Reference proteome</keyword>
<dbReference type="InterPro" id="IPR006011">
    <property type="entry name" value="Syntaxin_N"/>
</dbReference>
<dbReference type="EMBL" id="CAJFCJ010000009">
    <property type="protein sequence ID" value="CAD5119229.1"/>
    <property type="molecule type" value="Genomic_DNA"/>
</dbReference>
<dbReference type="GO" id="GO:0006886">
    <property type="term" value="P:intracellular protein transport"/>
    <property type="evidence" value="ECO:0007669"/>
    <property type="project" value="TreeGrafter"/>
</dbReference>
<dbReference type="Gene3D" id="1.20.5.110">
    <property type="match status" value="1"/>
</dbReference>
<dbReference type="SMART" id="SM00503">
    <property type="entry name" value="SynN"/>
    <property type="match status" value="1"/>
</dbReference>
<organism evidence="5 6">
    <name type="scientific">Dimorphilus gyrociliatus</name>
    <dbReference type="NCBI Taxonomy" id="2664684"/>
    <lineage>
        <taxon>Eukaryota</taxon>
        <taxon>Metazoa</taxon>
        <taxon>Spiralia</taxon>
        <taxon>Lophotrochozoa</taxon>
        <taxon>Annelida</taxon>
        <taxon>Polychaeta</taxon>
        <taxon>Polychaeta incertae sedis</taxon>
        <taxon>Dinophilidae</taxon>
        <taxon>Dimorphilus</taxon>
    </lineage>
</organism>
<evidence type="ECO:0000313" key="6">
    <source>
        <dbReference type="Proteomes" id="UP000549394"/>
    </source>
</evidence>
<proteinExistence type="inferred from homology"/>
<dbReference type="GO" id="GO:0031201">
    <property type="term" value="C:SNARE complex"/>
    <property type="evidence" value="ECO:0007669"/>
    <property type="project" value="TreeGrafter"/>
</dbReference>
<dbReference type="Proteomes" id="UP000549394">
    <property type="component" value="Unassembled WGS sequence"/>
</dbReference>
<dbReference type="SUPFAM" id="SSF47661">
    <property type="entry name" value="t-snare proteins"/>
    <property type="match status" value="1"/>
</dbReference>
<name>A0A7I8VSE2_9ANNE</name>
<dbReference type="GO" id="GO:0048278">
    <property type="term" value="P:vesicle docking"/>
    <property type="evidence" value="ECO:0007669"/>
    <property type="project" value="TreeGrafter"/>
</dbReference>
<feature type="coiled-coil region" evidence="2">
    <location>
        <begin position="16"/>
        <end position="43"/>
    </location>
</feature>
<evidence type="ECO:0000256" key="1">
    <source>
        <dbReference type="ARBA" id="ARBA00009063"/>
    </source>
</evidence>
<dbReference type="GO" id="GO:0008021">
    <property type="term" value="C:synaptic vesicle"/>
    <property type="evidence" value="ECO:0007669"/>
    <property type="project" value="TreeGrafter"/>
</dbReference>
<dbReference type="Pfam" id="PF14523">
    <property type="entry name" value="Syntaxin_2"/>
    <property type="match status" value="1"/>
</dbReference>
<comment type="caution">
    <text evidence="5">The sequence shown here is derived from an EMBL/GenBank/DDBJ whole genome shotgun (WGS) entry which is preliminary data.</text>
</comment>